<gene>
    <name evidence="1" type="ORF">B7P43_G01199</name>
</gene>
<dbReference type="AlphaFoldDB" id="A0A2J7RCV6"/>
<sequence>KYIPVSEALTLVTPFNGERREVVDSIAFEVTVHRNATTLYKFVLTRISGETRTVISRRIWKIWESVSDGIQRIQKLGSKFREAALQEERHGILSLSDRLGNICFVQDMYSDRIQITVRSQNHDNFDEIAETALEEESKILGGTKIQTRFWIIRNVIILEEIIT</sequence>
<dbReference type="Proteomes" id="UP000235965">
    <property type="component" value="Unassembled WGS sequence"/>
</dbReference>
<reference evidence="1 2" key="1">
    <citation type="submission" date="2017-12" db="EMBL/GenBank/DDBJ databases">
        <title>Hemimetabolous genomes reveal molecular basis of termite eusociality.</title>
        <authorList>
            <person name="Harrison M.C."/>
            <person name="Jongepier E."/>
            <person name="Robertson H.M."/>
            <person name="Arning N."/>
            <person name="Bitard-Feildel T."/>
            <person name="Chao H."/>
            <person name="Childers C.P."/>
            <person name="Dinh H."/>
            <person name="Doddapaneni H."/>
            <person name="Dugan S."/>
            <person name="Gowin J."/>
            <person name="Greiner C."/>
            <person name="Han Y."/>
            <person name="Hu H."/>
            <person name="Hughes D.S.T."/>
            <person name="Huylmans A.-K."/>
            <person name="Kemena C."/>
            <person name="Kremer L.P.M."/>
            <person name="Lee S.L."/>
            <person name="Lopez-Ezquerra A."/>
            <person name="Mallet L."/>
            <person name="Monroy-Kuhn J.M."/>
            <person name="Moser A."/>
            <person name="Murali S.C."/>
            <person name="Muzny D.M."/>
            <person name="Otani S."/>
            <person name="Piulachs M.-D."/>
            <person name="Poelchau M."/>
            <person name="Qu J."/>
            <person name="Schaub F."/>
            <person name="Wada-Katsumata A."/>
            <person name="Worley K.C."/>
            <person name="Xie Q."/>
            <person name="Ylla G."/>
            <person name="Poulsen M."/>
            <person name="Gibbs R.A."/>
            <person name="Schal C."/>
            <person name="Richards S."/>
            <person name="Belles X."/>
            <person name="Korb J."/>
            <person name="Bornberg-Bauer E."/>
        </authorList>
    </citation>
    <scope>NUCLEOTIDE SEQUENCE [LARGE SCALE GENOMIC DNA]</scope>
    <source>
        <tissue evidence="1">Whole body</tissue>
    </source>
</reference>
<feature type="non-terminal residue" evidence="1">
    <location>
        <position position="1"/>
    </location>
</feature>
<dbReference type="OrthoDB" id="6775742at2759"/>
<dbReference type="InParanoid" id="A0A2J7RCV6"/>
<accession>A0A2J7RCV6</accession>
<name>A0A2J7RCV6_9NEOP</name>
<dbReference type="EMBL" id="NEVH01005883">
    <property type="protein sequence ID" value="PNF38674.1"/>
    <property type="molecule type" value="Genomic_DNA"/>
</dbReference>
<evidence type="ECO:0000313" key="1">
    <source>
        <dbReference type="EMBL" id="PNF38674.1"/>
    </source>
</evidence>
<keyword evidence="2" id="KW-1185">Reference proteome</keyword>
<protein>
    <submittedName>
        <fullName evidence="1">Uncharacterized protein</fullName>
    </submittedName>
</protein>
<organism evidence="1 2">
    <name type="scientific">Cryptotermes secundus</name>
    <dbReference type="NCBI Taxonomy" id="105785"/>
    <lineage>
        <taxon>Eukaryota</taxon>
        <taxon>Metazoa</taxon>
        <taxon>Ecdysozoa</taxon>
        <taxon>Arthropoda</taxon>
        <taxon>Hexapoda</taxon>
        <taxon>Insecta</taxon>
        <taxon>Pterygota</taxon>
        <taxon>Neoptera</taxon>
        <taxon>Polyneoptera</taxon>
        <taxon>Dictyoptera</taxon>
        <taxon>Blattodea</taxon>
        <taxon>Blattoidea</taxon>
        <taxon>Termitoidae</taxon>
        <taxon>Kalotermitidae</taxon>
        <taxon>Cryptotermitinae</taxon>
        <taxon>Cryptotermes</taxon>
    </lineage>
</organism>
<comment type="caution">
    <text evidence="1">The sequence shown here is derived from an EMBL/GenBank/DDBJ whole genome shotgun (WGS) entry which is preliminary data.</text>
</comment>
<proteinExistence type="predicted"/>
<evidence type="ECO:0000313" key="2">
    <source>
        <dbReference type="Proteomes" id="UP000235965"/>
    </source>
</evidence>